<organism evidence="2 3">
    <name type="scientific">Eiseniibacteriota bacterium</name>
    <dbReference type="NCBI Taxonomy" id="2212470"/>
    <lineage>
        <taxon>Bacteria</taxon>
        <taxon>Candidatus Eiseniibacteriota</taxon>
    </lineage>
</organism>
<evidence type="ECO:0000256" key="1">
    <source>
        <dbReference type="SAM" id="SignalP"/>
    </source>
</evidence>
<feature type="signal peptide" evidence="1">
    <location>
        <begin position="1"/>
        <end position="26"/>
    </location>
</feature>
<dbReference type="AlphaFoldDB" id="A0A933S8X5"/>
<protein>
    <recommendedName>
        <fullName evidence="4">PEP-CTERM sorting domain-containing protein</fullName>
    </recommendedName>
</protein>
<evidence type="ECO:0000313" key="3">
    <source>
        <dbReference type="Proteomes" id="UP000696931"/>
    </source>
</evidence>
<sequence length="203" mass="21202">MRIARFALATLGLLAAAVTLPTLGRAAVTFYDNEAAFTAASGATLQANFDSDGPGPVPNFSSGSLSFVAWAGGLYILPPGSTDSFPLTTTPALAANGDEDILVQFTHGLGQAIGFDAVTNRYDMPQVQVLDANDGVLATFPAGIAPNTAGFVGIVSTTPFKSVRWTADRGRIQDTYLDNVRASTALATPAAKSTWGRIKQLYR</sequence>
<gene>
    <name evidence="2" type="ORF">HZA61_01400</name>
</gene>
<proteinExistence type="predicted"/>
<evidence type="ECO:0008006" key="4">
    <source>
        <dbReference type="Google" id="ProtNLM"/>
    </source>
</evidence>
<comment type="caution">
    <text evidence="2">The sequence shown here is derived from an EMBL/GenBank/DDBJ whole genome shotgun (WGS) entry which is preliminary data.</text>
</comment>
<dbReference type="Proteomes" id="UP000696931">
    <property type="component" value="Unassembled WGS sequence"/>
</dbReference>
<feature type="chain" id="PRO_5037115326" description="PEP-CTERM sorting domain-containing protein" evidence="1">
    <location>
        <begin position="27"/>
        <end position="203"/>
    </location>
</feature>
<name>A0A933S8X5_UNCEI</name>
<evidence type="ECO:0000313" key="2">
    <source>
        <dbReference type="EMBL" id="MBI5168122.1"/>
    </source>
</evidence>
<dbReference type="EMBL" id="JACRIW010000012">
    <property type="protein sequence ID" value="MBI5168122.1"/>
    <property type="molecule type" value="Genomic_DNA"/>
</dbReference>
<reference evidence="2" key="1">
    <citation type="submission" date="2020-07" db="EMBL/GenBank/DDBJ databases">
        <title>Huge and variable diversity of episymbiotic CPR bacteria and DPANN archaea in groundwater ecosystems.</title>
        <authorList>
            <person name="He C.Y."/>
            <person name="Keren R."/>
            <person name="Whittaker M."/>
            <person name="Farag I.F."/>
            <person name="Doudna J."/>
            <person name="Cate J.H.D."/>
            <person name="Banfield J.F."/>
        </authorList>
    </citation>
    <scope>NUCLEOTIDE SEQUENCE</scope>
    <source>
        <strain evidence="2">NC_groundwater_1813_Pr3_B-0.1um_71_17</strain>
    </source>
</reference>
<keyword evidence="1" id="KW-0732">Signal</keyword>
<accession>A0A933S8X5</accession>